<proteinExistence type="inferred from homology"/>
<dbReference type="GO" id="GO:0005737">
    <property type="term" value="C:cytoplasm"/>
    <property type="evidence" value="ECO:0007669"/>
    <property type="project" value="UniProtKB-SubCell"/>
</dbReference>
<feature type="active site" description="Cysteine persulfide intermediate" evidence="10">
    <location>
        <position position="209"/>
    </location>
</feature>
<feature type="site" description="Interaction with tRNA" evidence="10">
    <location>
        <position position="138"/>
    </location>
</feature>
<gene>
    <name evidence="13" type="primary">trmU</name>
    <name evidence="10" type="synonym">mnmA</name>
    <name evidence="13" type="ordered locus">MPNE_0495</name>
</gene>
<dbReference type="GO" id="GO:0032259">
    <property type="term" value="P:methylation"/>
    <property type="evidence" value="ECO:0007669"/>
    <property type="project" value="UniProtKB-KW"/>
</dbReference>
<name>A0A0H3DLQ5_MYCPB</name>
<feature type="binding site" evidence="10">
    <location>
        <position position="137"/>
    </location>
    <ligand>
        <name>ATP</name>
        <dbReference type="ChEBI" id="CHEBI:30616"/>
    </ligand>
</feature>
<dbReference type="GO" id="GO:0103016">
    <property type="term" value="F:tRNA-uridine 2-sulfurtransferase activity"/>
    <property type="evidence" value="ECO:0007669"/>
    <property type="project" value="UniProtKB-EC"/>
</dbReference>
<evidence type="ECO:0000256" key="10">
    <source>
        <dbReference type="HAMAP-Rule" id="MF_00144"/>
    </source>
</evidence>
<feature type="binding site" evidence="10">
    <location>
        <position position="35"/>
    </location>
    <ligand>
        <name>ATP</name>
        <dbReference type="ChEBI" id="CHEBI:30616"/>
    </ligand>
</feature>
<evidence type="ECO:0000259" key="11">
    <source>
        <dbReference type="Pfam" id="PF20258"/>
    </source>
</evidence>
<organism evidence="13 14">
    <name type="scientific">Mycoplasmoides pneumoniae (strain ATCC 15531 / DSM 23978 / CIP 103766 / NBRC 14401 / NCTC 10119 / FH)</name>
    <name type="common">Mycoplasma pneumoniae</name>
    <dbReference type="NCBI Taxonomy" id="722438"/>
    <lineage>
        <taxon>Bacteria</taxon>
        <taxon>Bacillati</taxon>
        <taxon>Mycoplasmatota</taxon>
        <taxon>Mycoplasmoidales</taxon>
        <taxon>Mycoplasmoidaceae</taxon>
        <taxon>Mycoplasmoides</taxon>
    </lineage>
</organism>
<feature type="region of interest" description="Interaction with target base in tRNA" evidence="10">
    <location>
        <begin position="107"/>
        <end position="109"/>
    </location>
</feature>
<evidence type="ECO:0000256" key="5">
    <source>
        <dbReference type="ARBA" id="ARBA00022840"/>
    </source>
</evidence>
<feature type="domain" description="tRNA-specific 2-thiouridylase MnmA-like central" evidence="12">
    <location>
        <begin position="218"/>
        <end position="281"/>
    </location>
</feature>
<sequence length="370" mass="41773">MQNKTVFVGISGGVDSAVSALLLKQQYREVIGIFMECWDNTLNNDQLGHRAFNEHKSGCSSKEDFREAQAIAQLLGIKLIKQNLVEPYWKQVFLPTIDAFKNGLTPNPDMLCNRLIKFGLMRDYCKQLDPNSDFATGHYAALSWDNNQPLLAIPKDKHKDQTYFLAHVKPAQLQDVVFPLAHLLKTEVRQIALAHHFSVATKKDSTGICFIGERHFSDFLKNYLPVKPGVIYDWKTQRQLGSHEGVWFYTTGQRSGLNLGGQAARNFVVEKDLKTNTLYVSSDPEDLQRRGITLSHFNWLYQPNPLTQTVLVRIRHAQPLVQGHITVQPNNVVQVQLDQPIDRVTNGQYGVLYTQNGICLGSGIITASQI</sequence>
<keyword evidence="13" id="KW-0489">Methyltransferase</keyword>
<comment type="catalytic activity">
    <reaction evidence="8 10">
        <text>S-sulfanyl-L-cysteinyl-[protein] + uridine(34) in tRNA + AH2 + ATP = 2-thiouridine(34) in tRNA + L-cysteinyl-[protein] + A + AMP + diphosphate + H(+)</text>
        <dbReference type="Rhea" id="RHEA:47032"/>
        <dbReference type="Rhea" id="RHEA-COMP:10131"/>
        <dbReference type="Rhea" id="RHEA-COMP:11726"/>
        <dbReference type="Rhea" id="RHEA-COMP:11727"/>
        <dbReference type="Rhea" id="RHEA-COMP:11728"/>
        <dbReference type="ChEBI" id="CHEBI:13193"/>
        <dbReference type="ChEBI" id="CHEBI:15378"/>
        <dbReference type="ChEBI" id="CHEBI:17499"/>
        <dbReference type="ChEBI" id="CHEBI:29950"/>
        <dbReference type="ChEBI" id="CHEBI:30616"/>
        <dbReference type="ChEBI" id="CHEBI:33019"/>
        <dbReference type="ChEBI" id="CHEBI:61963"/>
        <dbReference type="ChEBI" id="CHEBI:65315"/>
        <dbReference type="ChEBI" id="CHEBI:87170"/>
        <dbReference type="ChEBI" id="CHEBI:456215"/>
        <dbReference type="EC" id="2.8.1.13"/>
    </reaction>
</comment>
<keyword evidence="4 10" id="KW-0547">Nucleotide-binding</keyword>
<dbReference type="Gene3D" id="2.30.30.280">
    <property type="entry name" value="Adenine nucleotide alpha hydrolases-like domains"/>
    <property type="match status" value="1"/>
</dbReference>
<dbReference type="EMBL" id="CP002077">
    <property type="protein sequence ID" value="ADK87226.1"/>
    <property type="molecule type" value="Genomic_DNA"/>
</dbReference>
<reference evidence="13 14" key="1">
    <citation type="journal article" date="2010" name="Appl. Environ. Microbiol.">
        <title>Targeted chromosomal knockouts in Mycoplasma pneumoniae.</title>
        <authorList>
            <person name="Krishnakumar R."/>
            <person name="Assad-Garcia N."/>
            <person name="Benders G.A."/>
            <person name="Phan Q."/>
            <person name="Montague M.G."/>
            <person name="Glass J.I."/>
        </authorList>
    </citation>
    <scope>NUCLEOTIDE SEQUENCE [LARGE SCALE GENOMIC DNA]</scope>
    <source>
        <strain evidence="14">ATCC 15531 / DSM 22911 / NBRC 14401 / NCTC 10119 / FH</strain>
    </source>
</reference>
<keyword evidence="7 10" id="KW-1015">Disulfide bond</keyword>
<feature type="domain" description="tRNA-specific 2-thiouridylase MnmA-like C-terminal" evidence="11">
    <location>
        <begin position="290"/>
        <end position="365"/>
    </location>
</feature>
<dbReference type="PaxDb" id="722438-MPNE_0495"/>
<dbReference type="FunFam" id="2.30.30.280:FF:000001">
    <property type="entry name" value="tRNA-specific 2-thiouridylase MnmA"/>
    <property type="match status" value="1"/>
</dbReference>
<keyword evidence="10" id="KW-0963">Cytoplasm</keyword>
<evidence type="ECO:0000256" key="2">
    <source>
        <dbReference type="ARBA" id="ARBA00022679"/>
    </source>
</evidence>
<evidence type="ECO:0000259" key="12">
    <source>
        <dbReference type="Pfam" id="PF20259"/>
    </source>
</evidence>
<evidence type="ECO:0000256" key="7">
    <source>
        <dbReference type="ARBA" id="ARBA00023157"/>
    </source>
</evidence>
<evidence type="ECO:0000313" key="14">
    <source>
        <dbReference type="Proteomes" id="UP000007756"/>
    </source>
</evidence>
<dbReference type="Pfam" id="PF20259">
    <property type="entry name" value="tRNA_Me_trans_M"/>
    <property type="match status" value="1"/>
</dbReference>
<dbReference type="PATRIC" id="fig|722438.3.peg.477"/>
<dbReference type="NCBIfam" id="NF001138">
    <property type="entry name" value="PRK00143.1"/>
    <property type="match status" value="1"/>
</dbReference>
<dbReference type="InterPro" id="IPR004506">
    <property type="entry name" value="MnmA-like"/>
</dbReference>
<dbReference type="Pfam" id="PF20258">
    <property type="entry name" value="tRNA_Me_trans_C"/>
    <property type="match status" value="1"/>
</dbReference>
<dbReference type="GO" id="GO:0002143">
    <property type="term" value="P:tRNA wobble position uridine thiolation"/>
    <property type="evidence" value="ECO:0007669"/>
    <property type="project" value="TreeGrafter"/>
</dbReference>
<comment type="caution">
    <text evidence="10">Lacks conserved residue(s) required for the propagation of feature annotation.</text>
</comment>
<evidence type="ECO:0000313" key="13">
    <source>
        <dbReference type="EMBL" id="ADK87226.1"/>
    </source>
</evidence>
<feature type="region of interest" description="Interaction with tRNA" evidence="10">
    <location>
        <begin position="159"/>
        <end position="161"/>
    </location>
</feature>
<dbReference type="GO" id="GO:0000049">
    <property type="term" value="F:tRNA binding"/>
    <property type="evidence" value="ECO:0007669"/>
    <property type="project" value="UniProtKB-KW"/>
</dbReference>
<dbReference type="HOGENOM" id="CLU_035188_1_0_14"/>
<dbReference type="Gene3D" id="2.40.30.10">
    <property type="entry name" value="Translation factors"/>
    <property type="match status" value="1"/>
</dbReference>
<dbReference type="InterPro" id="IPR023382">
    <property type="entry name" value="MnmA-like_central_sf"/>
</dbReference>
<feature type="site" description="Interaction with tRNA" evidence="10">
    <location>
        <position position="348"/>
    </location>
</feature>
<keyword evidence="3 10" id="KW-0819">tRNA processing</keyword>
<dbReference type="CDD" id="cd01998">
    <property type="entry name" value="MnmA_TRMU-like"/>
    <property type="match status" value="1"/>
</dbReference>
<dbReference type="Gene3D" id="3.40.50.620">
    <property type="entry name" value="HUPs"/>
    <property type="match status" value="1"/>
</dbReference>
<comment type="subcellular location">
    <subcellularLocation>
        <location evidence="10">Cytoplasm</location>
    </subcellularLocation>
</comment>
<feature type="binding site" evidence="10">
    <location>
        <begin position="9"/>
        <end position="16"/>
    </location>
    <ligand>
        <name>ATP</name>
        <dbReference type="ChEBI" id="CHEBI:30616"/>
    </ligand>
</feature>
<evidence type="ECO:0000256" key="1">
    <source>
        <dbReference type="ARBA" id="ARBA00022555"/>
    </source>
</evidence>
<dbReference type="GO" id="GO:0005524">
    <property type="term" value="F:ATP binding"/>
    <property type="evidence" value="ECO:0007669"/>
    <property type="project" value="UniProtKB-KW"/>
</dbReference>
<keyword evidence="2 10" id="KW-0808">Transferase</keyword>
<keyword evidence="1 10" id="KW-0820">tRNA-binding</keyword>
<feature type="active site" description="Nucleophile" evidence="10">
    <location>
        <position position="112"/>
    </location>
</feature>
<dbReference type="PANTHER" id="PTHR11933:SF5">
    <property type="entry name" value="MITOCHONDRIAL TRNA-SPECIFIC 2-THIOURIDYLASE 1"/>
    <property type="match status" value="1"/>
</dbReference>
<dbReference type="InterPro" id="IPR046884">
    <property type="entry name" value="MnmA-like_central"/>
</dbReference>
<dbReference type="HAMAP" id="MF_00144">
    <property type="entry name" value="tRNA_thiouridyl_MnmA"/>
    <property type="match status" value="1"/>
</dbReference>
<evidence type="ECO:0000256" key="4">
    <source>
        <dbReference type="ARBA" id="ARBA00022741"/>
    </source>
</evidence>
<feature type="disulfide bond" description="Alternate" evidence="10">
    <location>
        <begin position="112"/>
        <end position="209"/>
    </location>
</feature>
<dbReference type="PANTHER" id="PTHR11933">
    <property type="entry name" value="TRNA 5-METHYLAMINOMETHYL-2-THIOURIDYLATE -METHYLTRANSFERASE"/>
    <property type="match status" value="1"/>
</dbReference>
<keyword evidence="5 10" id="KW-0067">ATP-binding</keyword>
<dbReference type="EC" id="2.8.1.13" evidence="10"/>
<dbReference type="NCBIfam" id="TIGR00420">
    <property type="entry name" value="trmU"/>
    <property type="match status" value="1"/>
</dbReference>
<dbReference type="KEGG" id="mpj:MPNE_0495"/>
<comment type="function">
    <text evidence="9 10">Catalyzes the 2-thiolation of uridine at the wobble position (U34) of tRNA, leading to the formation of s(2)U34.</text>
</comment>
<evidence type="ECO:0000256" key="6">
    <source>
        <dbReference type="ARBA" id="ARBA00022884"/>
    </source>
</evidence>
<dbReference type="InterPro" id="IPR014729">
    <property type="entry name" value="Rossmann-like_a/b/a_fold"/>
</dbReference>
<evidence type="ECO:0000256" key="3">
    <source>
        <dbReference type="ARBA" id="ARBA00022694"/>
    </source>
</evidence>
<dbReference type="SMR" id="A0A0H3DLQ5"/>
<dbReference type="Pfam" id="PF03054">
    <property type="entry name" value="tRNA_Me_trans"/>
    <property type="match status" value="1"/>
</dbReference>
<dbReference type="eggNOG" id="COG0482">
    <property type="taxonomic scope" value="Bacteria"/>
</dbReference>
<dbReference type="GeneID" id="66608911"/>
<comment type="similarity">
    <text evidence="10">Belongs to the MnmA/TRMU family.</text>
</comment>
<evidence type="ECO:0000256" key="8">
    <source>
        <dbReference type="ARBA" id="ARBA00051542"/>
    </source>
</evidence>
<protein>
    <recommendedName>
        <fullName evidence="10">tRNA-specific 2-thiouridylase MnmA</fullName>
        <ecNumber evidence="10">2.8.1.13</ecNumber>
    </recommendedName>
</protein>
<evidence type="ECO:0000256" key="9">
    <source>
        <dbReference type="ARBA" id="ARBA00056575"/>
    </source>
</evidence>
<dbReference type="GO" id="GO:0008168">
    <property type="term" value="F:methyltransferase activity"/>
    <property type="evidence" value="ECO:0007669"/>
    <property type="project" value="UniProtKB-KW"/>
</dbReference>
<accession>A0A0H3DLQ5</accession>
<dbReference type="SUPFAM" id="SSF52402">
    <property type="entry name" value="Adenine nucleotide alpha hydrolases-like"/>
    <property type="match status" value="1"/>
</dbReference>
<dbReference type="AlphaFoldDB" id="A0A0H3DLQ5"/>
<dbReference type="Proteomes" id="UP000007756">
    <property type="component" value="Chromosome"/>
</dbReference>
<dbReference type="InterPro" id="IPR046885">
    <property type="entry name" value="MnmA-like_C"/>
</dbReference>
<dbReference type="STRING" id="722438.F539_02380"/>
<keyword evidence="6 10" id="KW-0694">RNA-binding</keyword>
<dbReference type="RefSeq" id="WP_010874778.1">
    <property type="nucleotide sequence ID" value="NZ_CP010546.1"/>
</dbReference>